<dbReference type="EC" id="2.1.1.-" evidence="5"/>
<sequence>MNRLIVGDAAAALADPSHAGTARMAYLDPPYNTGKTFAQYSDSSPLADWLAMLRATLEGVHTALRPDGSVWVHLDDRHIHRARCILDDVFGDQSYVGTIIWEKKNRASFLHAHLADVTDHILVYAKDRARMAPLVHSATQAGKRIPFHNGSSKDAVLTFPARSVAFGFTDRHIPAGRMDTPTIASELLDPVDVVDGTNAAPFRMSGPFRYQQAAVDKMAATTGSIVAPKPLLRPSYLSQESRGKVLTNLQSFRINGAPTNEDAHAESQEAFGPGRGFDTPKPEALLERFILAATDPGDLVLDPFAGSGTTLAVAERTGRAWTGIELSQDTAAGFIAPRLARLGAEYATEGPAAAPAVA</sequence>
<evidence type="ECO:0000313" key="5">
    <source>
        <dbReference type="EMBL" id="MEN2743388.1"/>
    </source>
</evidence>
<dbReference type="GO" id="GO:0032259">
    <property type="term" value="P:methylation"/>
    <property type="evidence" value="ECO:0007669"/>
    <property type="project" value="UniProtKB-KW"/>
</dbReference>
<keyword evidence="6" id="KW-1185">Reference proteome</keyword>
<dbReference type="InterPro" id="IPR002941">
    <property type="entry name" value="DNA_methylase_N4/N6"/>
</dbReference>
<keyword evidence="3" id="KW-0949">S-adenosyl-L-methionine</keyword>
<evidence type="ECO:0000256" key="3">
    <source>
        <dbReference type="ARBA" id="ARBA00022691"/>
    </source>
</evidence>
<dbReference type="PRINTS" id="PR00506">
    <property type="entry name" value="D21N6MTFRASE"/>
</dbReference>
<dbReference type="Proteomes" id="UP001422074">
    <property type="component" value="Unassembled WGS sequence"/>
</dbReference>
<evidence type="ECO:0000256" key="1">
    <source>
        <dbReference type="ARBA" id="ARBA00022603"/>
    </source>
</evidence>
<evidence type="ECO:0000313" key="6">
    <source>
        <dbReference type="Proteomes" id="UP001422074"/>
    </source>
</evidence>
<name>A0ABU9WW39_9MICC</name>
<dbReference type="InterPro" id="IPR029063">
    <property type="entry name" value="SAM-dependent_MTases_sf"/>
</dbReference>
<keyword evidence="2 5" id="KW-0808">Transferase</keyword>
<dbReference type="EMBL" id="JBDFRB010000001">
    <property type="protein sequence ID" value="MEN2743388.1"/>
    <property type="molecule type" value="Genomic_DNA"/>
</dbReference>
<dbReference type="Gene3D" id="3.40.50.150">
    <property type="entry name" value="Vaccinia Virus protein VP39"/>
    <property type="match status" value="1"/>
</dbReference>
<dbReference type="Pfam" id="PF01555">
    <property type="entry name" value="N6_N4_Mtase"/>
    <property type="match status" value="1"/>
</dbReference>
<dbReference type="GO" id="GO:0008168">
    <property type="term" value="F:methyltransferase activity"/>
    <property type="evidence" value="ECO:0007669"/>
    <property type="project" value="UniProtKB-KW"/>
</dbReference>
<evidence type="ECO:0000259" key="4">
    <source>
        <dbReference type="Pfam" id="PF01555"/>
    </source>
</evidence>
<comment type="caution">
    <text evidence="5">The sequence shown here is derived from an EMBL/GenBank/DDBJ whole genome shotgun (WGS) entry which is preliminary data.</text>
</comment>
<reference evidence="5 6" key="1">
    <citation type="submission" date="2024-05" db="EMBL/GenBank/DDBJ databases">
        <title>Sinomonas sp. nov., isolated from a waste landfill.</title>
        <authorList>
            <person name="Zhao Y."/>
        </authorList>
    </citation>
    <scope>NUCLEOTIDE SEQUENCE [LARGE SCALE GENOMIC DNA]</scope>
    <source>
        <strain evidence="5 6">CCTCC AB2014300</strain>
    </source>
</reference>
<accession>A0ABU9WW39</accession>
<proteinExistence type="predicted"/>
<dbReference type="SUPFAM" id="SSF53335">
    <property type="entry name" value="S-adenosyl-L-methionine-dependent methyltransferases"/>
    <property type="match status" value="1"/>
</dbReference>
<gene>
    <name evidence="5" type="ORF">ABCQ75_02390</name>
</gene>
<protein>
    <submittedName>
        <fullName evidence="5">Site-specific DNA-methyltransferase</fullName>
        <ecNumber evidence="5">2.1.1.-</ecNumber>
    </submittedName>
</protein>
<dbReference type="RefSeq" id="WP_345882881.1">
    <property type="nucleotide sequence ID" value="NZ_JBDFRB010000001.1"/>
</dbReference>
<evidence type="ECO:0000256" key="2">
    <source>
        <dbReference type="ARBA" id="ARBA00022679"/>
    </source>
</evidence>
<organism evidence="5 6">
    <name type="scientific">Sinomonas halotolerans</name>
    <dbReference type="NCBI Taxonomy" id="1644133"/>
    <lineage>
        <taxon>Bacteria</taxon>
        <taxon>Bacillati</taxon>
        <taxon>Actinomycetota</taxon>
        <taxon>Actinomycetes</taxon>
        <taxon>Micrococcales</taxon>
        <taxon>Micrococcaceae</taxon>
        <taxon>Sinomonas</taxon>
    </lineage>
</organism>
<feature type="domain" description="DNA methylase N-4/N-6" evidence="4">
    <location>
        <begin position="23"/>
        <end position="329"/>
    </location>
</feature>
<keyword evidence="1 5" id="KW-0489">Methyltransferase</keyword>
<dbReference type="InterPro" id="IPR002295">
    <property type="entry name" value="N4/N6-MTase_EcoPI_Mod-like"/>
</dbReference>